<feature type="compositionally biased region" description="Basic and acidic residues" evidence="1">
    <location>
        <begin position="14"/>
        <end position="43"/>
    </location>
</feature>
<sequence>PRWKSVVILKVHKTQQDKITGESKSSKRGTAHEDETAHEKKEAGTSTGGSRRKGQEDERENPRHEIHRKASKTEDRFSGAREARLQGDRRDHPQFSRAFVRAHENGRRYINT</sequence>
<proteinExistence type="predicted"/>
<dbReference type="Proteomes" id="UP000887013">
    <property type="component" value="Unassembled WGS sequence"/>
</dbReference>
<feature type="non-terminal residue" evidence="2">
    <location>
        <position position="1"/>
    </location>
</feature>
<evidence type="ECO:0000313" key="3">
    <source>
        <dbReference type="Proteomes" id="UP000887013"/>
    </source>
</evidence>
<protein>
    <submittedName>
        <fullName evidence="2">Uncharacterized protein</fullName>
    </submittedName>
</protein>
<dbReference type="EMBL" id="BMAW01017678">
    <property type="protein sequence ID" value="GFT55125.1"/>
    <property type="molecule type" value="Genomic_DNA"/>
</dbReference>
<accession>A0A8X6P732</accession>
<evidence type="ECO:0000256" key="1">
    <source>
        <dbReference type="SAM" id="MobiDB-lite"/>
    </source>
</evidence>
<organism evidence="2 3">
    <name type="scientific">Nephila pilipes</name>
    <name type="common">Giant wood spider</name>
    <name type="synonym">Nephila maculata</name>
    <dbReference type="NCBI Taxonomy" id="299642"/>
    <lineage>
        <taxon>Eukaryota</taxon>
        <taxon>Metazoa</taxon>
        <taxon>Ecdysozoa</taxon>
        <taxon>Arthropoda</taxon>
        <taxon>Chelicerata</taxon>
        <taxon>Arachnida</taxon>
        <taxon>Araneae</taxon>
        <taxon>Araneomorphae</taxon>
        <taxon>Entelegynae</taxon>
        <taxon>Araneoidea</taxon>
        <taxon>Nephilidae</taxon>
        <taxon>Nephila</taxon>
    </lineage>
</organism>
<name>A0A8X6P732_NEPPI</name>
<keyword evidence="3" id="KW-1185">Reference proteome</keyword>
<evidence type="ECO:0000313" key="2">
    <source>
        <dbReference type="EMBL" id="GFT55125.1"/>
    </source>
</evidence>
<feature type="compositionally biased region" description="Basic and acidic residues" evidence="1">
    <location>
        <begin position="71"/>
        <end position="94"/>
    </location>
</feature>
<reference evidence="2" key="1">
    <citation type="submission" date="2020-08" db="EMBL/GenBank/DDBJ databases">
        <title>Multicomponent nature underlies the extraordinary mechanical properties of spider dragline silk.</title>
        <authorList>
            <person name="Kono N."/>
            <person name="Nakamura H."/>
            <person name="Mori M."/>
            <person name="Yoshida Y."/>
            <person name="Ohtoshi R."/>
            <person name="Malay A.D."/>
            <person name="Moran D.A.P."/>
            <person name="Tomita M."/>
            <person name="Numata K."/>
            <person name="Arakawa K."/>
        </authorList>
    </citation>
    <scope>NUCLEOTIDE SEQUENCE</scope>
</reference>
<feature type="region of interest" description="Disordered" evidence="1">
    <location>
        <begin position="1"/>
        <end position="97"/>
    </location>
</feature>
<feature type="compositionally biased region" description="Basic and acidic residues" evidence="1">
    <location>
        <begin position="53"/>
        <end position="64"/>
    </location>
</feature>
<comment type="caution">
    <text evidence="2">The sequence shown here is derived from an EMBL/GenBank/DDBJ whole genome shotgun (WGS) entry which is preliminary data.</text>
</comment>
<gene>
    <name evidence="2" type="ORF">NPIL_176831</name>
</gene>
<dbReference type="AlphaFoldDB" id="A0A8X6P732"/>